<evidence type="ECO:0000313" key="1">
    <source>
        <dbReference type="EMBL" id="SMN22052.1"/>
    </source>
</evidence>
<proteinExistence type="predicted"/>
<keyword evidence="2" id="KW-1185">Reference proteome</keyword>
<sequence>MIRRRLLVCRRILNQQTRIAVLLNIKPLNNTCLYHTTPMNRENTKVEDLNAINYNDSITNNISPTLNSNSNLNKIKMDEKNEELAKWIRNSYIETPLTISADINVPLTSYDDGYNLDSSGGGFIGGIPAVDEDTFNIIWKYKFCIGDPQTVEVVIKRISNRRTIFNVKQLTLLLSSLKELKRYTQIHRIYAGYSVYLKYFLEDNVNGITDEDKDLFLELFMECEKELSNYTNCEKLFSHYIKYSRIKSEVTLLGLRSFIENNNLQVAKEFFIQIMTNKETFPLSSKDFYKLLKFLNTVRNYKTMDYFYQLWLHYRNEEINLTEDNINITSLMYRTYLLSDNEEKVNTFLNNENIKNSKFKTTIRYELTKFYYKIFSLAKVNNNALLMVDIPTELKEEIKLYSEKLKDNFKERRLFYLTLLQAYTKLNNITEIKKLLEIVDEDPNIELDSDFHAGIITYFIKNGKLIDLIDYYKELKKMHTKISDKKMFISLYRCFQNANSIISQEYRNEMLLILKSTPVYEHAFPWITKHKLFWRDKHNLSYLDSITYSKFRSALKVDDLIEAKMLLISRCRDGIMPNVNMFYILLNMCLEGGYINLATMIDQMIKDMYHPNSHMTMKIQLLWLKKHLLLSKRTQVAKREEIIRIEARFKNSIPSFQNLIQLADIYSGIYDFENCQRILKSAFSKMNQDDRREWLMYYCTLLKAHCKALDWEQFILVLKDWNSNKKAYYLNVNTVKQLKQFMKFMTKRQQEEDNVENESLGEISLIDRYEKEILAELLKLGQTYGVNKINTLNDMDTVSKFLQGVLKRRLNEITKEYLAKRQELISRYKHLD</sequence>
<dbReference type="OrthoDB" id="4061518at2759"/>
<name>A0A1X7R8W8_9SACH</name>
<evidence type="ECO:0000313" key="2">
    <source>
        <dbReference type="Proteomes" id="UP000196158"/>
    </source>
</evidence>
<reference evidence="1 2" key="1">
    <citation type="submission" date="2017-04" db="EMBL/GenBank/DDBJ databases">
        <authorList>
            <person name="Afonso C.L."/>
            <person name="Miller P.J."/>
            <person name="Scott M.A."/>
            <person name="Spackman E."/>
            <person name="Goraichik I."/>
            <person name="Dimitrov K.M."/>
            <person name="Suarez D.L."/>
            <person name="Swayne D.E."/>
        </authorList>
    </citation>
    <scope>NUCLEOTIDE SEQUENCE [LARGE SCALE GENOMIC DNA]</scope>
</reference>
<accession>A0A1X7R8W8</accession>
<gene>
    <name evidence="1" type="ORF">KASA_0I00528G</name>
</gene>
<dbReference type="STRING" id="1789683.A0A1X7R8W8"/>
<organism evidence="1 2">
    <name type="scientific">Maudiozyma saulgeensis</name>
    <dbReference type="NCBI Taxonomy" id="1789683"/>
    <lineage>
        <taxon>Eukaryota</taxon>
        <taxon>Fungi</taxon>
        <taxon>Dikarya</taxon>
        <taxon>Ascomycota</taxon>
        <taxon>Saccharomycotina</taxon>
        <taxon>Saccharomycetes</taxon>
        <taxon>Saccharomycetales</taxon>
        <taxon>Saccharomycetaceae</taxon>
        <taxon>Maudiozyma</taxon>
    </lineage>
</organism>
<dbReference type="Proteomes" id="UP000196158">
    <property type="component" value="Unassembled WGS sequence"/>
</dbReference>
<dbReference type="EMBL" id="FXLY01000010">
    <property type="protein sequence ID" value="SMN22052.1"/>
    <property type="molecule type" value="Genomic_DNA"/>
</dbReference>
<dbReference type="AlphaFoldDB" id="A0A1X7R8W8"/>
<protein>
    <submittedName>
        <fullName evidence="1">Similar to Saccharomyces cerevisiae YMR257C PET111 Mitochondrial translational activator specific for the COX2 mRNA</fullName>
    </submittedName>
</protein>